<dbReference type="Proteomes" id="UP001152797">
    <property type="component" value="Unassembled WGS sequence"/>
</dbReference>
<dbReference type="SUPFAM" id="SSF57756">
    <property type="entry name" value="Retrovirus zinc finger-like domains"/>
    <property type="match status" value="1"/>
</dbReference>
<evidence type="ECO:0000313" key="5">
    <source>
        <dbReference type="EMBL" id="CAL1146064.1"/>
    </source>
</evidence>
<evidence type="ECO:0000256" key="2">
    <source>
        <dbReference type="SAM" id="MobiDB-lite"/>
    </source>
</evidence>
<dbReference type="Gene3D" id="4.10.60.10">
    <property type="entry name" value="Zinc finger, CCHC-type"/>
    <property type="match status" value="1"/>
</dbReference>
<evidence type="ECO:0000313" key="6">
    <source>
        <dbReference type="EMBL" id="CAL4780001.1"/>
    </source>
</evidence>
<keyword evidence="1" id="KW-0863">Zinc-finger</keyword>
<sequence>MVLHVREVVYHLHLGRNYWFTSSGKQRCGLSHWWENSIRCLLVVAAVEARLLRIGSGACGLALEEDFQKENLVEKGKYLVRSLSTKVLGQTDAGRKKVYPANFVEEELDEIHYAAEEECDEEQALAMLIEEGDETALAIQEFEDQNKSKKGKGPRKYQSLAERIASSTCRACGARGHWKDECPLKDKNVTADANVILTEELSGGGELLDELPGHDLANWQNQIGFKVSPLFLKLTAMTLPSASGTPFPGLQTEMLDAMLSGEVDASLAFEDRQLPEIKSRRPPGVMTLKEWGQLKFPEGKWRHKSFFQAYQEDPKYGKFMKEHRKLVSAWALSFQAYVEAMDRMQEDCSKAFYQEYARQWAKAEMSKMYPKAEIEKSQGPEWELLTGGVTSRPMSTMSSPSQKRPMEEEQSQMAIEVQQKEEMITRMAILQREMDKIKTFQKFGSDLLEIYCEEHSQITEQACKLGLKARRFTFSDGDLSTPEGQAALWKVLEEERPREVWMAPECKYWGNFSRRNMGRFDEKPLVLDELHVCDVDEAFVAGVVKRKRVSAAAVPVSLEEPVSAEVKRPRYHCKQTPAGDHGCAAGEYWDGIFKKIETMVPRVGKRVLDDDGVLAQIQKGATNLKVQRVEACRGTERLRLPGFDADPETIPLRWTVVKDRITGQSMVLGPAEEWAALPKRQQIRKGQSAKMKGMRNLIWFKELWIISATVVRKQKLVQTPPVLAQFMRELSVQPPGTPNGELSNQSEPPQGVEQSENELPDYVRVPVPESVSESDGDASQAGVNLEPTDDLLVGDDITMSADDRCCQFWEIEIPVENHEEHALFCAGSADESVLLVTGAKKKRVEVRLSDLSSADQQRMAVAKHKEIGAWLKHGTVRKASKGKNPEEAIMRCRWLLTWKSASPEDHPKDVSEGRKAKARLIVVGYEDPGVGVVQNDSPTLTKDGRQMVVQQVSSHGWELVSFDVSTVFLQGEGDGRLLGLYLTPELTEALGLEPGDQCQLVGKEKYAHQGCLIFVTTPELLENKRSVVAPEFWIVLLILEPWGWRE</sequence>
<accession>A0A9P1FWY6</accession>
<dbReference type="Pfam" id="PF00098">
    <property type="entry name" value="zf-CCHC"/>
    <property type="match status" value="1"/>
</dbReference>
<dbReference type="EMBL" id="CAMXCT020001742">
    <property type="protein sequence ID" value="CAL1146064.1"/>
    <property type="molecule type" value="Genomic_DNA"/>
</dbReference>
<gene>
    <name evidence="4" type="ORF">C1SCF055_LOCUS19495</name>
</gene>
<keyword evidence="1" id="KW-0479">Metal-binding</keyword>
<keyword evidence="7" id="KW-1185">Reference proteome</keyword>
<evidence type="ECO:0000259" key="3">
    <source>
        <dbReference type="PROSITE" id="PS50158"/>
    </source>
</evidence>
<dbReference type="GO" id="GO:0008270">
    <property type="term" value="F:zinc ion binding"/>
    <property type="evidence" value="ECO:0007669"/>
    <property type="project" value="UniProtKB-KW"/>
</dbReference>
<reference evidence="4" key="1">
    <citation type="submission" date="2022-10" db="EMBL/GenBank/DDBJ databases">
        <authorList>
            <person name="Chen Y."/>
            <person name="Dougan E. K."/>
            <person name="Chan C."/>
            <person name="Rhodes N."/>
            <person name="Thang M."/>
        </authorList>
    </citation>
    <scope>NUCLEOTIDE SEQUENCE</scope>
</reference>
<evidence type="ECO:0000313" key="7">
    <source>
        <dbReference type="Proteomes" id="UP001152797"/>
    </source>
</evidence>
<protein>
    <submittedName>
        <fullName evidence="6">Copia protein</fullName>
    </submittedName>
</protein>
<organism evidence="4">
    <name type="scientific">Cladocopium goreaui</name>
    <dbReference type="NCBI Taxonomy" id="2562237"/>
    <lineage>
        <taxon>Eukaryota</taxon>
        <taxon>Sar</taxon>
        <taxon>Alveolata</taxon>
        <taxon>Dinophyceae</taxon>
        <taxon>Suessiales</taxon>
        <taxon>Symbiodiniaceae</taxon>
        <taxon>Cladocopium</taxon>
    </lineage>
</organism>
<dbReference type="InterPro" id="IPR001878">
    <property type="entry name" value="Znf_CCHC"/>
</dbReference>
<evidence type="ECO:0000313" key="4">
    <source>
        <dbReference type="EMBL" id="CAI3992689.1"/>
    </source>
</evidence>
<proteinExistence type="predicted"/>
<feature type="region of interest" description="Disordered" evidence="2">
    <location>
        <begin position="731"/>
        <end position="759"/>
    </location>
</feature>
<comment type="caution">
    <text evidence="4">The sequence shown here is derived from an EMBL/GenBank/DDBJ whole genome shotgun (WGS) entry which is preliminary data.</text>
</comment>
<feature type="domain" description="CCHC-type" evidence="3">
    <location>
        <begin position="169"/>
        <end position="183"/>
    </location>
</feature>
<feature type="compositionally biased region" description="Polar residues" evidence="2">
    <location>
        <begin position="740"/>
        <end position="754"/>
    </location>
</feature>
<dbReference type="EMBL" id="CAMXCT010001742">
    <property type="protein sequence ID" value="CAI3992689.1"/>
    <property type="molecule type" value="Genomic_DNA"/>
</dbReference>
<dbReference type="GO" id="GO:0003676">
    <property type="term" value="F:nucleic acid binding"/>
    <property type="evidence" value="ECO:0007669"/>
    <property type="project" value="InterPro"/>
</dbReference>
<keyword evidence="1" id="KW-0862">Zinc</keyword>
<name>A0A9P1FWY6_9DINO</name>
<dbReference type="PROSITE" id="PS50158">
    <property type="entry name" value="ZF_CCHC"/>
    <property type="match status" value="1"/>
</dbReference>
<evidence type="ECO:0000256" key="1">
    <source>
        <dbReference type="PROSITE-ProRule" id="PRU00047"/>
    </source>
</evidence>
<dbReference type="AlphaFoldDB" id="A0A9P1FWY6"/>
<dbReference type="InterPro" id="IPR036875">
    <property type="entry name" value="Znf_CCHC_sf"/>
</dbReference>
<dbReference type="EMBL" id="CAMXCT030001742">
    <property type="protein sequence ID" value="CAL4780001.1"/>
    <property type="molecule type" value="Genomic_DNA"/>
</dbReference>
<reference evidence="5" key="2">
    <citation type="submission" date="2024-04" db="EMBL/GenBank/DDBJ databases">
        <authorList>
            <person name="Chen Y."/>
            <person name="Shah S."/>
            <person name="Dougan E. K."/>
            <person name="Thang M."/>
            <person name="Chan C."/>
        </authorList>
    </citation>
    <scope>NUCLEOTIDE SEQUENCE [LARGE SCALE GENOMIC DNA]</scope>
</reference>